<organism evidence="1 2">
    <name type="scientific">Paenibacillus alvei</name>
    <name type="common">Bacillus alvei</name>
    <dbReference type="NCBI Taxonomy" id="44250"/>
    <lineage>
        <taxon>Bacteria</taxon>
        <taxon>Bacillati</taxon>
        <taxon>Bacillota</taxon>
        <taxon>Bacilli</taxon>
        <taxon>Bacillales</taxon>
        <taxon>Paenibacillaceae</taxon>
        <taxon>Paenibacillus</taxon>
    </lineage>
</organism>
<evidence type="ECO:0000313" key="2">
    <source>
        <dbReference type="Proteomes" id="UP001527181"/>
    </source>
</evidence>
<dbReference type="EMBL" id="JAMDNP010000072">
    <property type="protein sequence ID" value="MCY9764104.1"/>
    <property type="molecule type" value="Genomic_DNA"/>
</dbReference>
<protein>
    <submittedName>
        <fullName evidence="1">DNA-binding protein</fullName>
    </submittedName>
</protein>
<gene>
    <name evidence="1" type="ORF">M5X12_26710</name>
</gene>
<dbReference type="Proteomes" id="UP001527181">
    <property type="component" value="Unassembled WGS sequence"/>
</dbReference>
<comment type="caution">
    <text evidence="1">The sequence shown here is derived from an EMBL/GenBank/DDBJ whole genome shotgun (WGS) entry which is preliminary data.</text>
</comment>
<proteinExistence type="predicted"/>
<dbReference type="RefSeq" id="WP_268598854.1">
    <property type="nucleotide sequence ID" value="NZ_JAMDNP010000072.1"/>
</dbReference>
<sequence>MKLNFESKEEISKFIADEVLSTNEALQLLGGTRQNLHKSIKLGKIRPIKATERERWFFKEDILRRKAEIEKYHDKRNKDV</sequence>
<keyword evidence="2" id="KW-1185">Reference proteome</keyword>
<dbReference type="GO" id="GO:0003677">
    <property type="term" value="F:DNA binding"/>
    <property type="evidence" value="ECO:0007669"/>
    <property type="project" value="UniProtKB-KW"/>
</dbReference>
<keyword evidence="1" id="KW-0238">DNA-binding</keyword>
<accession>A0ABT4H577</accession>
<name>A0ABT4H577_PAEAL</name>
<reference evidence="1 2" key="1">
    <citation type="submission" date="2022-05" db="EMBL/GenBank/DDBJ databases">
        <title>Genome Sequencing of Bee-Associated Microbes.</title>
        <authorList>
            <person name="Dunlap C."/>
        </authorList>
    </citation>
    <scope>NUCLEOTIDE SEQUENCE [LARGE SCALE GENOMIC DNA]</scope>
    <source>
        <strain evidence="1 2">NRRL B-04010</strain>
    </source>
</reference>
<evidence type="ECO:0000313" key="1">
    <source>
        <dbReference type="EMBL" id="MCY9764104.1"/>
    </source>
</evidence>